<reference evidence="1" key="1">
    <citation type="submission" date="2014-09" db="EMBL/GenBank/DDBJ databases">
        <authorList>
            <person name="Magalhaes I.L.F."/>
            <person name="Oliveira U."/>
            <person name="Santos F.R."/>
            <person name="Vidigal T.H.D.A."/>
            <person name="Brescovit A.D."/>
            <person name="Santos A.J."/>
        </authorList>
    </citation>
    <scope>NUCLEOTIDE SEQUENCE</scope>
    <source>
        <tissue evidence="1">Shoot tissue taken approximately 20 cm above the soil surface</tissue>
    </source>
</reference>
<dbReference type="AlphaFoldDB" id="A0A0A9B821"/>
<organism evidence="1">
    <name type="scientific">Arundo donax</name>
    <name type="common">Giant reed</name>
    <name type="synonym">Donax arundinaceus</name>
    <dbReference type="NCBI Taxonomy" id="35708"/>
    <lineage>
        <taxon>Eukaryota</taxon>
        <taxon>Viridiplantae</taxon>
        <taxon>Streptophyta</taxon>
        <taxon>Embryophyta</taxon>
        <taxon>Tracheophyta</taxon>
        <taxon>Spermatophyta</taxon>
        <taxon>Magnoliopsida</taxon>
        <taxon>Liliopsida</taxon>
        <taxon>Poales</taxon>
        <taxon>Poaceae</taxon>
        <taxon>PACMAD clade</taxon>
        <taxon>Arundinoideae</taxon>
        <taxon>Arundineae</taxon>
        <taxon>Arundo</taxon>
    </lineage>
</organism>
<accession>A0A0A9B821</accession>
<evidence type="ECO:0000313" key="1">
    <source>
        <dbReference type="EMBL" id="JAD58323.1"/>
    </source>
</evidence>
<reference evidence="1" key="2">
    <citation type="journal article" date="2015" name="Data Brief">
        <title>Shoot transcriptome of the giant reed, Arundo donax.</title>
        <authorList>
            <person name="Barrero R.A."/>
            <person name="Guerrero F.D."/>
            <person name="Moolhuijzen P."/>
            <person name="Goolsby J.A."/>
            <person name="Tidwell J."/>
            <person name="Bellgard S.E."/>
            <person name="Bellgard M.I."/>
        </authorList>
    </citation>
    <scope>NUCLEOTIDE SEQUENCE</scope>
    <source>
        <tissue evidence="1">Shoot tissue taken approximately 20 cm above the soil surface</tissue>
    </source>
</reference>
<dbReference type="EMBL" id="GBRH01239572">
    <property type="protein sequence ID" value="JAD58323.1"/>
    <property type="molecule type" value="Transcribed_RNA"/>
</dbReference>
<protein>
    <submittedName>
        <fullName evidence="1">Uncharacterized protein</fullName>
    </submittedName>
</protein>
<sequence length="38" mass="4456">MKACCITFRGKENKGKARKMEAGIWHCRYPTKDIHMES</sequence>
<proteinExistence type="predicted"/>
<name>A0A0A9B821_ARUDO</name>